<dbReference type="InterPro" id="IPR001242">
    <property type="entry name" value="Condensation_dom"/>
</dbReference>
<dbReference type="PANTHER" id="PTHR43775">
    <property type="entry name" value="FATTY ACID SYNTHASE"/>
    <property type="match status" value="1"/>
</dbReference>
<evidence type="ECO:0000256" key="2">
    <source>
        <dbReference type="ARBA" id="ARBA00022450"/>
    </source>
</evidence>
<dbReference type="InterPro" id="IPR050091">
    <property type="entry name" value="PKS_NRPS_Biosynth_Enz"/>
</dbReference>
<dbReference type="GO" id="GO:0017000">
    <property type="term" value="P:antibiotic biosynthetic process"/>
    <property type="evidence" value="ECO:0007669"/>
    <property type="project" value="UniProtKB-KW"/>
</dbReference>
<dbReference type="Gene3D" id="3.30.70.250">
    <property type="entry name" value="Malonyl-CoA ACP transacylase, ACP-binding"/>
    <property type="match status" value="1"/>
</dbReference>
<protein>
    <recommendedName>
        <fullName evidence="14">Non-ribosomal peptide synthetase</fullName>
    </recommendedName>
</protein>
<dbReference type="CDD" id="cd05930">
    <property type="entry name" value="A_NRPS"/>
    <property type="match status" value="1"/>
</dbReference>
<dbReference type="InterPro" id="IPR020845">
    <property type="entry name" value="AMP-binding_CS"/>
</dbReference>
<dbReference type="InterPro" id="IPR016039">
    <property type="entry name" value="Thiolase-like"/>
</dbReference>
<dbReference type="InterPro" id="IPR023213">
    <property type="entry name" value="CAT-like_dom_sf"/>
</dbReference>
<evidence type="ECO:0000256" key="6">
    <source>
        <dbReference type="ARBA" id="ARBA00023268"/>
    </source>
</evidence>
<evidence type="ECO:0000259" key="10">
    <source>
        <dbReference type="PROSITE" id="PS50075"/>
    </source>
</evidence>
<feature type="compositionally biased region" description="Low complexity" evidence="9">
    <location>
        <begin position="2086"/>
        <end position="2095"/>
    </location>
</feature>
<evidence type="ECO:0000256" key="9">
    <source>
        <dbReference type="SAM" id="MobiDB-lite"/>
    </source>
</evidence>
<dbReference type="Gene3D" id="3.30.300.30">
    <property type="match status" value="1"/>
</dbReference>
<dbReference type="InterPro" id="IPR020841">
    <property type="entry name" value="PKS_Beta-ketoAc_synthase_dom"/>
</dbReference>
<dbReference type="InterPro" id="IPR006162">
    <property type="entry name" value="Ppantetheine_attach_site"/>
</dbReference>
<dbReference type="InterPro" id="IPR014031">
    <property type="entry name" value="Ketoacyl_synth_C"/>
</dbReference>
<accession>A0A101SJ32</accession>
<dbReference type="EMBL" id="LMWW01000089">
    <property type="protein sequence ID" value="KUN75159.1"/>
    <property type="molecule type" value="Genomic_DNA"/>
</dbReference>
<dbReference type="PROSITE" id="PS00606">
    <property type="entry name" value="KS3_1"/>
    <property type="match status" value="1"/>
</dbReference>
<keyword evidence="13" id="KW-1185">Reference proteome</keyword>
<dbReference type="STRING" id="1943.AQJ64_43500"/>
<dbReference type="Gene3D" id="3.30.559.30">
    <property type="entry name" value="Nonribosomal peptide synthetase, condensation domain"/>
    <property type="match status" value="1"/>
</dbReference>
<dbReference type="PROSITE" id="PS00012">
    <property type="entry name" value="PHOSPHOPANTETHEINE"/>
    <property type="match status" value="2"/>
</dbReference>
<dbReference type="NCBIfam" id="TIGR01733">
    <property type="entry name" value="AA-adenyl-dom"/>
    <property type="match status" value="1"/>
</dbReference>
<evidence type="ECO:0000256" key="1">
    <source>
        <dbReference type="ARBA" id="ARBA00001957"/>
    </source>
</evidence>
<keyword evidence="6" id="KW-0511">Multifunctional enzyme</keyword>
<dbReference type="PROSITE" id="PS52004">
    <property type="entry name" value="KS3_2"/>
    <property type="match status" value="1"/>
</dbReference>
<dbReference type="Proteomes" id="UP000052982">
    <property type="component" value="Unassembled WGS sequence"/>
</dbReference>
<evidence type="ECO:0000313" key="12">
    <source>
        <dbReference type="EMBL" id="KUN75159.1"/>
    </source>
</evidence>
<comment type="caution">
    <text evidence="12">The sequence shown here is derived from an EMBL/GenBank/DDBJ whole genome shotgun (WGS) entry which is preliminary data.</text>
</comment>
<comment type="cofactor">
    <cofactor evidence="1">
        <name>pantetheine 4'-phosphate</name>
        <dbReference type="ChEBI" id="CHEBI:47942"/>
    </cofactor>
</comment>
<name>A0A101SJ32_9ACTN</name>
<dbReference type="SUPFAM" id="SSF52777">
    <property type="entry name" value="CoA-dependent acyltransferases"/>
    <property type="match status" value="2"/>
</dbReference>
<dbReference type="CDD" id="cd19531">
    <property type="entry name" value="LCL_NRPS-like"/>
    <property type="match status" value="1"/>
</dbReference>
<keyword evidence="3" id="KW-0597">Phosphoprotein</keyword>
<dbReference type="Pfam" id="PF00501">
    <property type="entry name" value="AMP-binding"/>
    <property type="match status" value="1"/>
</dbReference>
<feature type="domain" description="Carrier" evidence="10">
    <location>
        <begin position="11"/>
        <end position="86"/>
    </location>
</feature>
<evidence type="ECO:0000259" key="11">
    <source>
        <dbReference type="PROSITE" id="PS52004"/>
    </source>
</evidence>
<dbReference type="InterPro" id="IPR014030">
    <property type="entry name" value="Ketoacyl_synth_N"/>
</dbReference>
<keyword evidence="5" id="KW-0045">Antibiotic biosynthesis</keyword>
<dbReference type="FunFam" id="1.10.1200.10:FF:000005">
    <property type="entry name" value="Nonribosomal peptide synthetase 1"/>
    <property type="match status" value="1"/>
</dbReference>
<dbReference type="RefSeq" id="WP_055634259.1">
    <property type="nucleotide sequence ID" value="NZ_KQ948794.1"/>
</dbReference>
<dbReference type="SMART" id="SM01294">
    <property type="entry name" value="PKS_PP_betabranch"/>
    <property type="match status" value="1"/>
</dbReference>
<dbReference type="Pfam" id="PF02801">
    <property type="entry name" value="Ketoacyl-synt_C"/>
    <property type="match status" value="1"/>
</dbReference>
<dbReference type="GO" id="GO:0031177">
    <property type="term" value="F:phosphopantetheine binding"/>
    <property type="evidence" value="ECO:0007669"/>
    <property type="project" value="InterPro"/>
</dbReference>
<dbReference type="InterPro" id="IPR014043">
    <property type="entry name" value="Acyl_transferase_dom"/>
</dbReference>
<dbReference type="PROSITE" id="PS00455">
    <property type="entry name" value="AMP_BINDING"/>
    <property type="match status" value="1"/>
</dbReference>
<dbReference type="Pfam" id="PF22621">
    <property type="entry name" value="CurL-like_PKS_C"/>
    <property type="match status" value="1"/>
</dbReference>
<dbReference type="Gene3D" id="3.40.366.10">
    <property type="entry name" value="Malonyl-Coenzyme A Acyl Carrier Protein, domain 2"/>
    <property type="match status" value="1"/>
</dbReference>
<dbReference type="SUPFAM" id="SSF55048">
    <property type="entry name" value="Probable ACP-binding domain of malonyl-CoA ACP transacylase"/>
    <property type="match status" value="1"/>
</dbReference>
<dbReference type="Pfam" id="PF13193">
    <property type="entry name" value="AMP-binding_C"/>
    <property type="match status" value="1"/>
</dbReference>
<evidence type="ECO:0000256" key="4">
    <source>
        <dbReference type="ARBA" id="ARBA00022679"/>
    </source>
</evidence>
<dbReference type="SMART" id="SM00825">
    <property type="entry name" value="PKS_KS"/>
    <property type="match status" value="1"/>
</dbReference>
<dbReference type="Pfam" id="PF00550">
    <property type="entry name" value="PP-binding"/>
    <property type="match status" value="3"/>
</dbReference>
<dbReference type="PANTHER" id="PTHR43775:SF51">
    <property type="entry name" value="INACTIVE PHENOLPHTHIOCEROL SYNTHESIS POLYKETIDE SYNTHASE TYPE I PKS1-RELATED"/>
    <property type="match status" value="1"/>
</dbReference>
<feature type="compositionally biased region" description="Low complexity" evidence="9">
    <location>
        <begin position="2103"/>
        <end position="2122"/>
    </location>
</feature>
<comment type="similarity">
    <text evidence="8">In the C-terminal section; belongs to the NRP synthetase family.</text>
</comment>
<dbReference type="SUPFAM" id="SSF52151">
    <property type="entry name" value="FabD/lysophospholipase-like"/>
    <property type="match status" value="1"/>
</dbReference>
<dbReference type="InterPro" id="IPR001227">
    <property type="entry name" value="Ac_transferase_dom_sf"/>
</dbReference>
<proteinExistence type="inferred from homology"/>
<dbReference type="InterPro" id="IPR045851">
    <property type="entry name" value="AMP-bd_C_sf"/>
</dbReference>
<dbReference type="GO" id="GO:0006633">
    <property type="term" value="P:fatty acid biosynthetic process"/>
    <property type="evidence" value="ECO:0007669"/>
    <property type="project" value="InterPro"/>
</dbReference>
<keyword evidence="4" id="KW-0808">Transferase</keyword>
<dbReference type="Gene3D" id="3.30.70.3290">
    <property type="match status" value="1"/>
</dbReference>
<evidence type="ECO:0000256" key="7">
    <source>
        <dbReference type="ARBA" id="ARBA00023315"/>
    </source>
</evidence>
<dbReference type="GO" id="GO:0004312">
    <property type="term" value="F:fatty acid synthase activity"/>
    <property type="evidence" value="ECO:0007669"/>
    <property type="project" value="TreeGrafter"/>
</dbReference>
<dbReference type="InterPro" id="IPR009081">
    <property type="entry name" value="PP-bd_ACP"/>
</dbReference>
<dbReference type="InterPro" id="IPR020806">
    <property type="entry name" value="PKS_PP-bd"/>
</dbReference>
<dbReference type="Gene3D" id="3.30.559.10">
    <property type="entry name" value="Chloramphenicol acetyltransferase-like domain"/>
    <property type="match status" value="1"/>
</dbReference>
<dbReference type="SUPFAM" id="SSF47336">
    <property type="entry name" value="ACP-like"/>
    <property type="match status" value="3"/>
</dbReference>
<dbReference type="InterPro" id="IPR016036">
    <property type="entry name" value="Malonyl_transacylase_ACP-bd"/>
</dbReference>
<feature type="region of interest" description="Disordered" evidence="9">
    <location>
        <begin position="84"/>
        <end position="109"/>
    </location>
</feature>
<evidence type="ECO:0000256" key="3">
    <source>
        <dbReference type="ARBA" id="ARBA00022553"/>
    </source>
</evidence>
<dbReference type="InterPro" id="IPR016035">
    <property type="entry name" value="Acyl_Trfase/lysoPLipase"/>
</dbReference>
<dbReference type="PROSITE" id="PS50075">
    <property type="entry name" value="CARRIER"/>
    <property type="match status" value="3"/>
</dbReference>
<gene>
    <name evidence="12" type="ORF">AQJ64_43500</name>
</gene>
<dbReference type="SMART" id="SM00827">
    <property type="entry name" value="PKS_AT"/>
    <property type="match status" value="1"/>
</dbReference>
<keyword evidence="7" id="KW-0012">Acyltransferase</keyword>
<dbReference type="Gene3D" id="2.30.38.10">
    <property type="entry name" value="Luciferase, Domain 3"/>
    <property type="match status" value="1"/>
</dbReference>
<dbReference type="Gene3D" id="3.40.47.10">
    <property type="match status" value="1"/>
</dbReference>
<dbReference type="InterPro" id="IPR025110">
    <property type="entry name" value="AMP-bd_C"/>
</dbReference>
<feature type="region of interest" description="Disordered" evidence="9">
    <location>
        <begin position="313"/>
        <end position="333"/>
    </location>
</feature>
<feature type="compositionally biased region" description="Pro residues" evidence="9">
    <location>
        <begin position="93"/>
        <end position="103"/>
    </location>
</feature>
<reference evidence="12 13" key="1">
    <citation type="submission" date="2015-10" db="EMBL/GenBank/DDBJ databases">
        <title>Draft genome sequence of Streptomyces griseoruber DSM 40281, type strain for the species Streptomyces griseoruber.</title>
        <authorList>
            <person name="Ruckert C."/>
            <person name="Winkler A."/>
            <person name="Kalinowski J."/>
            <person name="Kampfer P."/>
            <person name="Glaeser S."/>
        </authorList>
    </citation>
    <scope>NUCLEOTIDE SEQUENCE [LARGE SCALE GENOMIC DNA]</scope>
    <source>
        <strain evidence="12 13">DSM 40281</strain>
    </source>
</reference>
<evidence type="ECO:0008006" key="14">
    <source>
        <dbReference type="Google" id="ProtNLM"/>
    </source>
</evidence>
<dbReference type="InterPro" id="IPR018201">
    <property type="entry name" value="Ketoacyl_synth_AS"/>
</dbReference>
<organism evidence="12 13">
    <name type="scientific">Streptomyces griseoruber</name>
    <dbReference type="NCBI Taxonomy" id="1943"/>
    <lineage>
        <taxon>Bacteria</taxon>
        <taxon>Bacillati</taxon>
        <taxon>Actinomycetota</taxon>
        <taxon>Actinomycetes</taxon>
        <taxon>Kitasatosporales</taxon>
        <taxon>Streptomycetaceae</taxon>
        <taxon>Streptomyces</taxon>
    </lineage>
</organism>
<feature type="domain" description="Carrier" evidence="10">
    <location>
        <begin position="2118"/>
        <end position="2193"/>
    </location>
</feature>
<feature type="domain" description="Carrier" evidence="10">
    <location>
        <begin position="1099"/>
        <end position="1174"/>
    </location>
</feature>
<keyword evidence="2" id="KW-0596">Phosphopantetheine</keyword>
<evidence type="ECO:0000256" key="5">
    <source>
        <dbReference type="ARBA" id="ARBA00023194"/>
    </source>
</evidence>
<dbReference type="Pfam" id="PF00109">
    <property type="entry name" value="ketoacyl-synt"/>
    <property type="match status" value="1"/>
</dbReference>
<feature type="region of interest" description="Disordered" evidence="9">
    <location>
        <begin position="2086"/>
        <end position="2122"/>
    </location>
</feature>
<dbReference type="OrthoDB" id="3488622at2"/>
<dbReference type="Gene3D" id="3.40.50.980">
    <property type="match status" value="2"/>
</dbReference>
<dbReference type="SUPFAM" id="SSF53901">
    <property type="entry name" value="Thiolase-like"/>
    <property type="match status" value="1"/>
</dbReference>
<dbReference type="InterPro" id="IPR036736">
    <property type="entry name" value="ACP-like_sf"/>
</dbReference>
<dbReference type="FunFam" id="2.30.38.10:FF:000001">
    <property type="entry name" value="Non-ribosomal peptide synthetase PvdI"/>
    <property type="match status" value="1"/>
</dbReference>
<feature type="domain" description="Ketosynthase family 3 (KS3)" evidence="11">
    <location>
        <begin position="1193"/>
        <end position="1607"/>
    </location>
</feature>
<dbReference type="InterPro" id="IPR010071">
    <property type="entry name" value="AA_adenyl_dom"/>
</dbReference>
<dbReference type="CDD" id="cd00833">
    <property type="entry name" value="PKS"/>
    <property type="match status" value="1"/>
</dbReference>
<sequence length="2199" mass="234849">MHPTEDETAQQPAIDAEDELSEIWREVLNLELVDADDGFFELGGDSLLATQIVTRIRERLDVDLPVRDIFVHPTLRELTEAVRRSAATKPTAGSPPPVGPSPIGPSSANPLSVNQEQMWFLHKLSPRDPVYNSSRSIRVRGDLDLDLLEQALTEVHARHEILWTTYPEDHGRPTTVLHPPGPVRITRVDLSGLPAADRDGELQRLIAAELARPFVLSELPLERWTAFTLGPREHELLAVGHHIVHDSWSFSVLLRQVEELYNARLSSVEPPPRPLAPEYGAYARSQRRALESPAMREHRAYWRDHLSGLPGLLNLPTDRPRPPVQSHRGGRTASEVPATLMPALDAVCRKQGVSSFMVLYACFVGLLHRYSGDTDICVGSPLANRRTREEEELVGLVMNTAALRTRLTGETTFEELLRQTREIVLDAAAHQACPLPVVIDDLGVPRTPSHAPLFQSMITVHDDSSRGPRFGSAESVIAEPFNGTSKSDLGLIVAPRVRARDEGAPAEGAATEGIALIWEYNADLFDAATVDGMAAAFLQLLAHALAEPGTPMGGLRLADDERVDRILREWSVPGALDSTGQASGEPFLPVHRRVEMRARLEPGKPALVQAGRSVTYGELERDADRLARRLHALGASAGTVVAICLPPGPDLVLSELAVLKTGAAFLPIDPGHPQARVAAMAEDADVLAVITDDPGRERFAGRTCLGVLATEEDGAPADTGPFGAAVSADDTAYIMFTSGSTGRPKGVEVPHRGLSNLVSWYVREYALTAEDNATSAFSPGFDATQLEIWPSLAVGATLHFPDRAVLLVPADHQRWLRERSITLTTLPVALATPLLGQAWDADTALRLVVTGGERLTARPRPGTPFRLINVYGPTETTVLTTVGTVAAEGTAHGEPTIGRPITGAAAYVLDARLRPVPAGVVGEVHIGGAGVARGYLGDPELTREHFVPDPFSPVPGARMYRTGDLARFRHDGEIEFIGRADEQVKVRGYRIELGEIASVLRAHDLVRDAHVVVRAPAQAPDSASGSAHHQLVAYVVPQSTAAEVDRDLLRGHAARSLPAYMVPASFVPLPELPLTLNGKVDVARLPDPGGPRTAPAAGGRTGTLVGEITAIWCDVLQLSHVGIDQSFFDLGGHSLLLAEVHHRLEAELGISVPLMALFEFPTVGSLAAHLNGVPATAPRVGNHGREEGRAIASEPIAVVGMAGRFPGAADIGAFWENLRAGVESITPLGPVGPDGEGLTAFGLLEGAAEFDAEFFGYSPREALLIDPQQRVFLEVVHTALEDAGLVPQAGGPSVGIFAGGSMTTYYSVLRSQRARLPFADDWEFRLAAGPDHLTTRPAHKLGLSGPAVTVATACSTSLTAIHLAAQSLKSGDCDVAVAGGAGIRLPLLPVRYSEGGPFAVEGHVRAFDADASGIVGGSAAAVVVLKRLSDAVAAGDHIHAVVRGSAVNNDAGEKIGFTAPSIEGQTQVVRAAHLAAGIEPDSVGYVETHGTGTPLGDPIEVAGLTRAFRAGTDKRGFCYIGSVKTNIGHTDSAAGVVGFIKAVLAVEKGEIPPSLNFEKPNPQIDFADSPFVVNTELREWQQPEGTRRAGVTALGIGGTNVHVIVDEPPALPRPAPAAAGPEALPLSARSEAALDDLTAATADRLAADPQLPLADVAFTLQQGRRTYPHRRFVVAQDTADAARTLRARTARRVLTSSAVPKDRPVAFMFPGQGGQHIGMARDLYEHEPEFRRHLDEACEAALDRLGLDLRTLIHPDPQDPAALAEAERRINSITVAQPAVFVIEYALARLWRHWGIRPSALVGHSLGAYAAACAAGVFSLEDGVGLVGTRGRLLQTVEPGAMLAVRRPEQEVLPLMPDTVTVAAVNGPGQVTVSGREADIDLFAKTLTDRRIDFRKLRISGAGHSPLVESILDEFHATVAGIRLAEPTVAVVSDMTGTWVRPGQLTDPSYWTAHMRRAVRFGDAVSTLLEDPDRILLEVGPGMTLTTLSRQHPELTEHQLVIQSQPHPTDPSSSLAVALEALGRLWLTGAPVDWGRVREGRSARRRVKLPGHPLYRRHYLVEPAESAPDGTATTAAAAGVVPSVPDAWMGRAPRTGGSGGTAGAREAGRAGAPDDPAAAGTPTQLRITQTFRELLGLDEVEPSDSLFDLGGDSVLATRLAAWLRDSFRIQLETREVFTHPTVTALAELTDRRIAESDRQ</sequence>
<dbReference type="GO" id="GO:0004315">
    <property type="term" value="F:3-oxoacyl-[acyl-carrier-protein] synthase activity"/>
    <property type="evidence" value="ECO:0007669"/>
    <property type="project" value="InterPro"/>
</dbReference>
<evidence type="ECO:0000256" key="8">
    <source>
        <dbReference type="ARBA" id="ARBA00029443"/>
    </source>
</evidence>
<evidence type="ECO:0000313" key="13">
    <source>
        <dbReference type="Proteomes" id="UP000052982"/>
    </source>
</evidence>
<dbReference type="InterPro" id="IPR000873">
    <property type="entry name" value="AMP-dep_synth/lig_dom"/>
</dbReference>
<dbReference type="SMART" id="SM00823">
    <property type="entry name" value="PKS_PP"/>
    <property type="match status" value="3"/>
</dbReference>
<dbReference type="Gene3D" id="1.10.1200.10">
    <property type="entry name" value="ACP-like"/>
    <property type="match status" value="3"/>
</dbReference>
<dbReference type="Pfam" id="PF00698">
    <property type="entry name" value="Acyl_transf_1"/>
    <property type="match status" value="1"/>
</dbReference>
<dbReference type="SUPFAM" id="SSF56801">
    <property type="entry name" value="Acetyl-CoA synthetase-like"/>
    <property type="match status" value="1"/>
</dbReference>
<dbReference type="Pfam" id="PF00668">
    <property type="entry name" value="Condensation"/>
    <property type="match status" value="1"/>
</dbReference>